<dbReference type="Proteomes" id="UP001153076">
    <property type="component" value="Unassembled WGS sequence"/>
</dbReference>
<organism evidence="1 2">
    <name type="scientific">Carnegiea gigantea</name>
    <dbReference type="NCBI Taxonomy" id="171969"/>
    <lineage>
        <taxon>Eukaryota</taxon>
        <taxon>Viridiplantae</taxon>
        <taxon>Streptophyta</taxon>
        <taxon>Embryophyta</taxon>
        <taxon>Tracheophyta</taxon>
        <taxon>Spermatophyta</taxon>
        <taxon>Magnoliopsida</taxon>
        <taxon>eudicotyledons</taxon>
        <taxon>Gunneridae</taxon>
        <taxon>Pentapetalae</taxon>
        <taxon>Caryophyllales</taxon>
        <taxon>Cactineae</taxon>
        <taxon>Cactaceae</taxon>
        <taxon>Cactoideae</taxon>
        <taxon>Echinocereeae</taxon>
        <taxon>Carnegiea</taxon>
    </lineage>
</organism>
<name>A0A9Q1H0X8_9CARY</name>
<reference evidence="1" key="1">
    <citation type="submission" date="2022-04" db="EMBL/GenBank/DDBJ databases">
        <title>Carnegiea gigantea Genome sequencing and assembly v2.</title>
        <authorList>
            <person name="Copetti D."/>
            <person name="Sanderson M.J."/>
            <person name="Burquez A."/>
            <person name="Wojciechowski M.F."/>
        </authorList>
    </citation>
    <scope>NUCLEOTIDE SEQUENCE</scope>
    <source>
        <strain evidence="1">SGP5-SGP5p</strain>
        <tissue evidence="1">Aerial part</tissue>
    </source>
</reference>
<sequence>MVDTLKNFMSVITDTITRQVSEQVKRAMEVANSARPLPHFDYVPTAGCKPSHWQGCIPYPHYTEREREASRSNRSGQPYAEHHDRYTAARPSGRPIQGADSQGHTTTECHELKKALHELADKGQIDRFLKRGPCFLHREQEPAQPQPRDEECSTEIVATIAGGYAEGKTRSSWKVQLKKAGSMYSRPSRGFA</sequence>
<evidence type="ECO:0000313" key="1">
    <source>
        <dbReference type="EMBL" id="KAJ8428288.1"/>
    </source>
</evidence>
<gene>
    <name evidence="1" type="ORF">Cgig2_027420</name>
</gene>
<comment type="caution">
    <text evidence="1">The sequence shown here is derived from an EMBL/GenBank/DDBJ whole genome shotgun (WGS) entry which is preliminary data.</text>
</comment>
<proteinExistence type="predicted"/>
<keyword evidence="2" id="KW-1185">Reference proteome</keyword>
<dbReference type="EMBL" id="JAKOGI010001030">
    <property type="protein sequence ID" value="KAJ8428288.1"/>
    <property type="molecule type" value="Genomic_DNA"/>
</dbReference>
<protein>
    <submittedName>
        <fullName evidence="1">Uncharacterized protein</fullName>
    </submittedName>
</protein>
<dbReference type="AlphaFoldDB" id="A0A9Q1H0X8"/>
<dbReference type="OrthoDB" id="1740536at2759"/>
<accession>A0A9Q1H0X8</accession>
<evidence type="ECO:0000313" key="2">
    <source>
        <dbReference type="Proteomes" id="UP001153076"/>
    </source>
</evidence>